<dbReference type="VEuPathDB" id="VectorBase:AAEL007726"/>
<dbReference type="HOGENOM" id="CLU_285322_0_0_1"/>
<protein>
    <recommendedName>
        <fullName evidence="4">Protein MMS22-like</fullName>
    </recommendedName>
    <alternativeName>
        <fullName evidence="10">Methyl methanesulfonate-sensitivity protein 22-like</fullName>
    </alternativeName>
</protein>
<reference evidence="13" key="3">
    <citation type="submission" date="2012-09" db="EMBL/GenBank/DDBJ databases">
        <authorList>
            <consortium name="VectorBase"/>
        </authorList>
    </citation>
    <scope>NUCLEOTIDE SEQUENCE</scope>
    <source>
        <strain evidence="13">Liverpool</strain>
    </source>
</reference>
<dbReference type="GO" id="GO:0000724">
    <property type="term" value="P:double-strand break repair via homologous recombination"/>
    <property type="evidence" value="ECO:0007669"/>
    <property type="project" value="InterPro"/>
</dbReference>
<evidence type="ECO:0000256" key="1">
    <source>
        <dbReference type="ARBA" id="ARBA00004123"/>
    </source>
</evidence>
<dbReference type="AlphaFoldDB" id="Q0IEY5"/>
<accession>Q0IEY5</accession>
<keyword evidence="6" id="KW-0227">DNA damage</keyword>
<reference evidence="13" key="1">
    <citation type="submission" date="2005-10" db="EMBL/GenBank/DDBJ databases">
        <authorList>
            <person name="Loftus B.J."/>
            <person name="Nene V.M."/>
            <person name="Hannick L.I."/>
            <person name="Bidwell S."/>
            <person name="Haas B."/>
            <person name="Amedeo P."/>
            <person name="Orvis J."/>
            <person name="Wortman J.R."/>
            <person name="White O.R."/>
            <person name="Salzberg S."/>
            <person name="Shumway M."/>
            <person name="Koo H."/>
            <person name="Zhao Y."/>
            <person name="Holmes M."/>
            <person name="Miller J."/>
            <person name="Schatz M."/>
            <person name="Pop M."/>
            <person name="Pai G."/>
            <person name="Utterback T."/>
            <person name="Rogers Y.-H."/>
            <person name="Kravitz S."/>
            <person name="Fraser C.M."/>
        </authorList>
    </citation>
    <scope>NUCLEOTIDE SEQUENCE</scope>
    <source>
        <strain evidence="13">Liverpool</strain>
    </source>
</reference>
<evidence type="ECO:0000256" key="5">
    <source>
        <dbReference type="ARBA" id="ARBA00022454"/>
    </source>
</evidence>
<dbReference type="GO" id="GO:0043596">
    <property type="term" value="C:nuclear replication fork"/>
    <property type="evidence" value="ECO:0007669"/>
    <property type="project" value="TreeGrafter"/>
</dbReference>
<evidence type="ECO:0000256" key="2">
    <source>
        <dbReference type="ARBA" id="ARBA00004286"/>
    </source>
</evidence>
<evidence type="ECO:0000256" key="6">
    <source>
        <dbReference type="ARBA" id="ARBA00022763"/>
    </source>
</evidence>
<dbReference type="KEGG" id="aag:5569533"/>
<dbReference type="OMA" id="RVYLCLL"/>
<keyword evidence="8" id="KW-0234">DNA repair</keyword>
<dbReference type="InterPro" id="IPR029424">
    <property type="entry name" value="MMS22L_C"/>
</dbReference>
<dbReference type="eggNOG" id="ENOG502QQCR">
    <property type="taxonomic scope" value="Eukaryota"/>
</dbReference>
<reference evidence="13" key="2">
    <citation type="journal article" date="2007" name="Science">
        <title>Genome sequence of Aedes aegypti, a major arbovirus vector.</title>
        <authorList>
            <person name="Nene V."/>
            <person name="Wortman J.R."/>
            <person name="Lawson D."/>
            <person name="Haas B."/>
            <person name="Kodira C."/>
            <person name="Tu Z.J."/>
            <person name="Loftus B."/>
            <person name="Xi Z."/>
            <person name="Megy K."/>
            <person name="Grabherr M."/>
            <person name="Ren Q."/>
            <person name="Zdobnov E.M."/>
            <person name="Lobo N.F."/>
            <person name="Campbell K.S."/>
            <person name="Brown S.E."/>
            <person name="Bonaldo M.F."/>
            <person name="Zhu J."/>
            <person name="Sinkins S.P."/>
            <person name="Hogenkamp D.G."/>
            <person name="Amedeo P."/>
            <person name="Arensburger P."/>
            <person name="Atkinson P.W."/>
            <person name="Bidwell S."/>
            <person name="Biedler J."/>
            <person name="Birney E."/>
            <person name="Bruggner R.V."/>
            <person name="Costas J."/>
            <person name="Coy M.R."/>
            <person name="Crabtree J."/>
            <person name="Crawford M."/>
            <person name="Debruyn B."/>
            <person name="Decaprio D."/>
            <person name="Eiglmeier K."/>
            <person name="Eisenstadt E."/>
            <person name="El-Dorry H."/>
            <person name="Gelbart W.M."/>
            <person name="Gomes S.L."/>
            <person name="Hammond M."/>
            <person name="Hannick L.I."/>
            <person name="Hogan J.R."/>
            <person name="Holmes M.H."/>
            <person name="Jaffe D."/>
            <person name="Johnston J.S."/>
            <person name="Kennedy R.C."/>
            <person name="Koo H."/>
            <person name="Kravitz S."/>
            <person name="Kriventseva E.V."/>
            <person name="Kulp D."/>
            <person name="Labutti K."/>
            <person name="Lee E."/>
            <person name="Li S."/>
            <person name="Lovin D.D."/>
            <person name="Mao C."/>
            <person name="Mauceli E."/>
            <person name="Menck C.F."/>
            <person name="Miller J.R."/>
            <person name="Montgomery P."/>
            <person name="Mori A."/>
            <person name="Nascimento A.L."/>
            <person name="Naveira H.F."/>
            <person name="Nusbaum C."/>
            <person name="O'leary S."/>
            <person name="Orvis J."/>
            <person name="Pertea M."/>
            <person name="Quesneville H."/>
            <person name="Reidenbach K.R."/>
            <person name="Rogers Y.H."/>
            <person name="Roth C.W."/>
            <person name="Schneider J.R."/>
            <person name="Schatz M."/>
            <person name="Shumway M."/>
            <person name="Stanke M."/>
            <person name="Stinson E.O."/>
            <person name="Tubio J.M."/>
            <person name="Vanzee J.P."/>
            <person name="Verjovski-Almeida S."/>
            <person name="Werner D."/>
            <person name="White O."/>
            <person name="Wyder S."/>
            <person name="Zeng Q."/>
            <person name="Zhao Q."/>
            <person name="Zhao Y."/>
            <person name="Hill C.A."/>
            <person name="Raikhel A.S."/>
            <person name="Soares M.B."/>
            <person name="Knudson D.L."/>
            <person name="Lee N.H."/>
            <person name="Galagan J."/>
            <person name="Salzberg S.L."/>
            <person name="Paulsen I.T."/>
            <person name="Dimopoulos G."/>
            <person name="Collins F.H."/>
            <person name="Birren B."/>
            <person name="Fraser-Liggett C.M."/>
            <person name="Severson D.W."/>
        </authorList>
    </citation>
    <scope>NUCLEOTIDE SEQUENCE [LARGE SCALE GENOMIC DNA]</scope>
    <source>
        <strain evidence="13">Liverpool</strain>
    </source>
</reference>
<evidence type="ECO:0000313" key="13">
    <source>
        <dbReference type="EMBL" id="EAT40555.1"/>
    </source>
</evidence>
<keyword evidence="5" id="KW-0158">Chromosome</keyword>
<proteinExistence type="inferred from homology"/>
<feature type="domain" description="MMS22-like C-terminal" evidence="12">
    <location>
        <begin position="711"/>
        <end position="1076"/>
    </location>
</feature>
<dbReference type="PhylomeDB" id="Q0IEY5"/>
<dbReference type="Pfam" id="PF14911">
    <property type="entry name" value="MMS22L_C"/>
    <property type="match status" value="1"/>
</dbReference>
<evidence type="ECO:0000259" key="11">
    <source>
        <dbReference type="Pfam" id="PF14910"/>
    </source>
</evidence>
<name>Q0IEY5_AEDAE</name>
<dbReference type="InterPro" id="IPR042320">
    <property type="entry name" value="MMS22-like"/>
</dbReference>
<evidence type="ECO:0000259" key="12">
    <source>
        <dbReference type="Pfam" id="PF14911"/>
    </source>
</evidence>
<comment type="subcellular location">
    <subcellularLocation>
        <location evidence="2">Chromosome</location>
    </subcellularLocation>
    <subcellularLocation>
        <location evidence="1">Nucleus</location>
    </subcellularLocation>
</comment>
<sequence>MFNCKKKCTGISRFVDEDVRKMLELEKFKQCNSISFSNVDDDSPVEVFGYELFYLDDETLRIQTENARDYAGKLSVEAHRDAVGHFECRRQIAELGSFLRLILGEVDRLDGKVVMDSMYRLYDSFPELVTVVEGAANALSQETYDYFHGLLEFWWYGLIITFELQQRDTTSDGYETMYRSLLEGLIQLAMFRYSRLEKSDLPFHDQFYCTCVRNIWIGIMSLSMSGRKHLDFWEHINNALESIRNGRHDLYRNFAPPANDFLFVAWFINGIASLYQYCILDVDTFKESAVIVNPPDYTLLDRAVKEVTHGDKPEDHLRILLVLLKPIYTKWWPVKHDFLFSLWEYFSKRLNSPFQLASEPLSKLACICRSPIGLIEQARCQADPQAFECLDTYSSSFKCYLTIVAFMVRHYSDNNQKTKVQILFNRTVLKLVPAKIELLTEQGIYNYSLLMLTVLESTPYQDDYHRLSKQMLHFKLVQPSSAGNLDSTIRRITMICLANAALVMHFSQRNFDKGAHLQQFLKAIDEAWMKYGNRLQPALHVLADAMGSVYDDVISGGRQFGKGDERFVGVWVEKYLNECSGSERDALFQNINRLFRCLRLKQPFHVQQHNDVLRPLYEIVLPFVEKAFTKADQPCPIIAELAAHFTLFSIEQPFVEPFLASFSFFADNVDANSGLRLSYTKLIVKSDRVSEIDDMLIIKCWLKFAIINSAEQLTELSQVVLGLSEFRSLCDIPSHDLIDEGEEPIGLFFKFVGKKFKECENNSAMQFDLKNKMHVLFQQFDKWIPNPNVALLKRILSVLALALKECGPVVYIRNNSTCLYHLAVNHYFLPMTVLTDRNVSNELVLAMGKMWFRIMDAMGQMDYEIDPVLSDHVTNMIVKWAPQFLKFKEKKDIARPYVMFISSLNEPFITFAVNRYLLSYVELDQMGAPKPNAETGLTLLLYTLEVLHDIQDNGKIAFFIRLTATSIMDHATKCHDVYPSKAVAVNIIFKMLDCTRSSSNLVKLELRNSLASYTKRHLPVETGYYFRFMSKLAEKNPEFIQSMISTIREELIDTERLRGGKEDKHLRRLLFQLEGAVEASINKQKP</sequence>
<dbReference type="InterPro" id="IPR029425">
    <property type="entry name" value="MMS22L_N"/>
</dbReference>
<evidence type="ECO:0000256" key="3">
    <source>
        <dbReference type="ARBA" id="ARBA00006585"/>
    </source>
</evidence>
<organism evidence="13 14">
    <name type="scientific">Aedes aegypti</name>
    <name type="common">Yellowfever mosquito</name>
    <name type="synonym">Culex aegypti</name>
    <dbReference type="NCBI Taxonomy" id="7159"/>
    <lineage>
        <taxon>Eukaryota</taxon>
        <taxon>Metazoa</taxon>
        <taxon>Ecdysozoa</taxon>
        <taxon>Arthropoda</taxon>
        <taxon>Hexapoda</taxon>
        <taxon>Insecta</taxon>
        <taxon>Pterygota</taxon>
        <taxon>Neoptera</taxon>
        <taxon>Endopterygota</taxon>
        <taxon>Diptera</taxon>
        <taxon>Nematocera</taxon>
        <taxon>Culicoidea</taxon>
        <taxon>Culicidae</taxon>
        <taxon>Culicinae</taxon>
        <taxon>Aedini</taxon>
        <taxon>Aedes</taxon>
        <taxon>Stegomyia</taxon>
    </lineage>
</organism>
<dbReference type="STRING" id="7159.Q0IEY5"/>
<dbReference type="GO" id="GO:0006325">
    <property type="term" value="P:chromatin organization"/>
    <property type="evidence" value="ECO:0007669"/>
    <property type="project" value="UniProtKB-KW"/>
</dbReference>
<dbReference type="PANTHER" id="PTHR28547:SF1">
    <property type="entry name" value="PROTEIN MMS22-LIKE"/>
    <property type="match status" value="1"/>
</dbReference>
<dbReference type="EMBL" id="CH477461">
    <property type="protein sequence ID" value="EAT40555.1"/>
    <property type="molecule type" value="Genomic_DNA"/>
</dbReference>
<dbReference type="PaxDb" id="7159-AAEL007726-PA"/>
<comment type="similarity">
    <text evidence="3">Belongs to the MMS22 family. MMS22L subfamily.</text>
</comment>
<keyword evidence="7" id="KW-0156">Chromatin regulator</keyword>
<evidence type="ECO:0000256" key="9">
    <source>
        <dbReference type="ARBA" id="ARBA00023242"/>
    </source>
</evidence>
<dbReference type="GO" id="GO:0031297">
    <property type="term" value="P:replication fork processing"/>
    <property type="evidence" value="ECO:0007669"/>
    <property type="project" value="InterPro"/>
</dbReference>
<evidence type="ECO:0000256" key="4">
    <source>
        <dbReference type="ARBA" id="ARBA00021061"/>
    </source>
</evidence>
<dbReference type="Pfam" id="PF14910">
    <property type="entry name" value="MMS22L_N"/>
    <property type="match status" value="1"/>
</dbReference>
<evidence type="ECO:0000256" key="10">
    <source>
        <dbReference type="ARBA" id="ARBA00033326"/>
    </source>
</evidence>
<dbReference type="PANTHER" id="PTHR28547">
    <property type="entry name" value="PROTEIN MMS22-LIKE"/>
    <property type="match status" value="1"/>
</dbReference>
<evidence type="ECO:0000256" key="7">
    <source>
        <dbReference type="ARBA" id="ARBA00022853"/>
    </source>
</evidence>
<gene>
    <name evidence="13" type="ORF">AaeL_AAEL007726</name>
</gene>
<keyword evidence="9" id="KW-0539">Nucleus</keyword>
<evidence type="ECO:0000313" key="14">
    <source>
        <dbReference type="Proteomes" id="UP000682892"/>
    </source>
</evidence>
<evidence type="ECO:0000256" key="8">
    <source>
        <dbReference type="ARBA" id="ARBA00023204"/>
    </source>
</evidence>
<dbReference type="OrthoDB" id="8193282at2759"/>
<dbReference type="Proteomes" id="UP000682892">
    <property type="component" value="Unassembled WGS sequence"/>
</dbReference>
<feature type="domain" description="Protein MMS22-like N-terminal" evidence="11">
    <location>
        <begin position="174"/>
        <end position="526"/>
    </location>
</feature>